<dbReference type="PANTHER" id="PTHR30250">
    <property type="entry name" value="PST FAMILY PREDICTED COLANIC ACID TRANSPORTER"/>
    <property type="match status" value="1"/>
</dbReference>
<dbReference type="Pfam" id="PF01943">
    <property type="entry name" value="Polysacc_synt"/>
    <property type="match status" value="1"/>
</dbReference>
<evidence type="ECO:0000256" key="3">
    <source>
        <dbReference type="ARBA" id="ARBA00022692"/>
    </source>
</evidence>
<feature type="transmembrane region" description="Helical" evidence="6">
    <location>
        <begin position="337"/>
        <end position="355"/>
    </location>
</feature>
<feature type="transmembrane region" description="Helical" evidence="6">
    <location>
        <begin position="227"/>
        <end position="249"/>
    </location>
</feature>
<name>A0A3N4Z075_9MICO</name>
<keyword evidence="4 6" id="KW-1133">Transmembrane helix</keyword>
<comment type="caution">
    <text evidence="7">The sequence shown here is derived from an EMBL/GenBank/DDBJ whole genome shotgun (WGS) entry which is preliminary data.</text>
</comment>
<feature type="transmembrane region" description="Helical" evidence="6">
    <location>
        <begin position="304"/>
        <end position="325"/>
    </location>
</feature>
<evidence type="ECO:0000313" key="8">
    <source>
        <dbReference type="Proteomes" id="UP000280726"/>
    </source>
</evidence>
<gene>
    <name evidence="7" type="ORF">EDD32_0361</name>
</gene>
<dbReference type="AlphaFoldDB" id="A0A3N4Z075"/>
<sequence length="414" mass="40363">MTTVVGNLAPAVAALAAAPILAQSLGVTGRGELAAATAPFLLAVTLATLGVPESATYAIARSRAVAARTTRRALAILAGAGAVAAVVVVLLAGVLAGGDPDLASLVMLGAAAIVPALAVGVLRATAAGLQAWGLVARERVTGAAVRLGAVAALAAAGALTPLTATVATAAAPVVAGLAYLPLRGRLGTGAVAPPLLGYGLRLWVGSLSGVLLARVDQVLMTPLAGAAALGLYVVAVNISEVPLVLSAAVRDVTFSADAAARDDARLTASARLSAAASAAVGLVVGVTMPAWVPVVFGAGFAASVPAAGLLVVAVVLGVPGSVAGAGLSARGHPGLRSASLAVAAVVNVVLVLLLVPAHGAIGAAAATLVGSLLSSNLNIWWLRRVAGVPMSAFYGVRRSDGRAAVRALRTVRRR</sequence>
<feature type="transmembrane region" description="Helical" evidence="6">
    <location>
        <begin position="361"/>
        <end position="382"/>
    </location>
</feature>
<protein>
    <submittedName>
        <fullName evidence="7">O-antigen/teichoic acid export membrane protein</fullName>
    </submittedName>
</protein>
<dbReference type="PANTHER" id="PTHR30250:SF11">
    <property type="entry name" value="O-ANTIGEN TRANSPORTER-RELATED"/>
    <property type="match status" value="1"/>
</dbReference>
<dbReference type="InterPro" id="IPR050833">
    <property type="entry name" value="Poly_Biosynth_Transport"/>
</dbReference>
<reference evidence="7 8" key="1">
    <citation type="submission" date="2018-11" db="EMBL/GenBank/DDBJ databases">
        <title>Sequencing the genomes of 1000 actinobacteria strains.</title>
        <authorList>
            <person name="Klenk H.-P."/>
        </authorList>
    </citation>
    <scope>NUCLEOTIDE SEQUENCE [LARGE SCALE GENOMIC DNA]</scope>
    <source>
        <strain evidence="7 8">DSM 14418</strain>
    </source>
</reference>
<evidence type="ECO:0000256" key="2">
    <source>
        <dbReference type="ARBA" id="ARBA00022475"/>
    </source>
</evidence>
<keyword evidence="2" id="KW-1003">Cell membrane</keyword>
<feature type="transmembrane region" description="Helical" evidence="6">
    <location>
        <begin position="72"/>
        <end position="96"/>
    </location>
</feature>
<feature type="transmembrane region" description="Helical" evidence="6">
    <location>
        <begin position="38"/>
        <end position="60"/>
    </location>
</feature>
<keyword evidence="5 6" id="KW-0472">Membrane</keyword>
<dbReference type="GO" id="GO:0005886">
    <property type="term" value="C:plasma membrane"/>
    <property type="evidence" value="ECO:0007669"/>
    <property type="project" value="UniProtKB-SubCell"/>
</dbReference>
<evidence type="ECO:0000256" key="4">
    <source>
        <dbReference type="ARBA" id="ARBA00022989"/>
    </source>
</evidence>
<evidence type="ECO:0000256" key="5">
    <source>
        <dbReference type="ARBA" id="ARBA00023136"/>
    </source>
</evidence>
<dbReference type="EMBL" id="RKRA01000001">
    <property type="protein sequence ID" value="RPF25947.1"/>
    <property type="molecule type" value="Genomic_DNA"/>
</dbReference>
<dbReference type="InterPro" id="IPR002797">
    <property type="entry name" value="Polysacc_synth"/>
</dbReference>
<evidence type="ECO:0000313" key="7">
    <source>
        <dbReference type="EMBL" id="RPF25947.1"/>
    </source>
</evidence>
<feature type="transmembrane region" description="Helical" evidence="6">
    <location>
        <begin position="102"/>
        <end position="122"/>
    </location>
</feature>
<evidence type="ECO:0000256" key="6">
    <source>
        <dbReference type="SAM" id="Phobius"/>
    </source>
</evidence>
<feature type="transmembrane region" description="Helical" evidence="6">
    <location>
        <begin position="270"/>
        <end position="292"/>
    </location>
</feature>
<keyword evidence="8" id="KW-1185">Reference proteome</keyword>
<evidence type="ECO:0000256" key="1">
    <source>
        <dbReference type="ARBA" id="ARBA00004651"/>
    </source>
</evidence>
<organism evidence="7 8">
    <name type="scientific">Georgenia muralis</name>
    <dbReference type="NCBI Taxonomy" id="154117"/>
    <lineage>
        <taxon>Bacteria</taxon>
        <taxon>Bacillati</taxon>
        <taxon>Actinomycetota</taxon>
        <taxon>Actinomycetes</taxon>
        <taxon>Micrococcales</taxon>
        <taxon>Bogoriellaceae</taxon>
        <taxon>Georgenia</taxon>
    </lineage>
</organism>
<comment type="subcellular location">
    <subcellularLocation>
        <location evidence="1">Cell membrane</location>
        <topology evidence="1">Multi-pass membrane protein</topology>
    </subcellularLocation>
</comment>
<feature type="transmembrane region" description="Helical" evidence="6">
    <location>
        <begin position="143"/>
        <end position="160"/>
    </location>
</feature>
<accession>A0A3N4Z075</accession>
<proteinExistence type="predicted"/>
<dbReference type="Proteomes" id="UP000280726">
    <property type="component" value="Unassembled WGS sequence"/>
</dbReference>
<keyword evidence="3 6" id="KW-0812">Transmembrane</keyword>